<keyword evidence="5" id="KW-1185">Reference proteome</keyword>
<keyword evidence="2" id="KW-0812">Transmembrane</keyword>
<feature type="transmembrane region" description="Helical" evidence="2">
    <location>
        <begin position="296"/>
        <end position="314"/>
    </location>
</feature>
<feature type="transmembrane region" description="Helical" evidence="2">
    <location>
        <begin position="105"/>
        <end position="124"/>
    </location>
</feature>
<evidence type="ECO:0000313" key="4">
    <source>
        <dbReference type="EMBL" id="KAF9525777.1"/>
    </source>
</evidence>
<feature type="compositionally biased region" description="Polar residues" evidence="1">
    <location>
        <begin position="337"/>
        <end position="347"/>
    </location>
</feature>
<name>A0A9P6EB81_9AGAR</name>
<gene>
    <name evidence="4" type="ORF">CPB83DRAFT_513880</name>
</gene>
<feature type="transmembrane region" description="Helical" evidence="2">
    <location>
        <begin position="71"/>
        <end position="93"/>
    </location>
</feature>
<sequence length="365" mass="41306">MIGRKTVVPRKQLDVFLGLVFLPIITTSSTSKSCRPHGRRLMFVPRPGLNNSNLPNPLSPEAWLPYEGNSYTIYTAVAFGLLSVWVWDILTSLPDEIKLFLECRFSLQTVCYCVARICPLPFFIVHNTLLTQDVKNCPIWAFFLSLFFATGQVSAGLIFLLRVRAVYGDQPRVKLVVSTAWVAYAACHLLPFLATHSTRIEPLRRCMWSLKSPYPSILCFAETAYDLLICVAVTYKISHDVGKHDQLSSFWWSFGMRQSHFSKLRARFLLDSQLYFVVAFALKITGIIVYFSGNALVLLIFGLLDNFLISIIACKIHRKFRLGKPGLLKHSHEMTSIGNISTKSPTSRPVDVQEVPNQRRGVNEP</sequence>
<comment type="caution">
    <text evidence="4">The sequence shown here is derived from an EMBL/GenBank/DDBJ whole genome shotgun (WGS) entry which is preliminary data.</text>
</comment>
<keyword evidence="2" id="KW-1133">Transmembrane helix</keyword>
<dbReference type="InterPro" id="IPR045340">
    <property type="entry name" value="DUF6533"/>
</dbReference>
<evidence type="ECO:0000256" key="1">
    <source>
        <dbReference type="SAM" id="MobiDB-lite"/>
    </source>
</evidence>
<accession>A0A9P6EB81</accession>
<feature type="domain" description="DUF6533" evidence="3">
    <location>
        <begin position="78"/>
        <end position="120"/>
    </location>
</feature>
<evidence type="ECO:0000256" key="2">
    <source>
        <dbReference type="SAM" id="Phobius"/>
    </source>
</evidence>
<feature type="transmembrane region" description="Helical" evidence="2">
    <location>
        <begin position="139"/>
        <end position="161"/>
    </location>
</feature>
<dbReference type="OrthoDB" id="3038990at2759"/>
<evidence type="ECO:0000313" key="5">
    <source>
        <dbReference type="Proteomes" id="UP000807306"/>
    </source>
</evidence>
<dbReference type="EMBL" id="MU157879">
    <property type="protein sequence ID" value="KAF9525777.1"/>
    <property type="molecule type" value="Genomic_DNA"/>
</dbReference>
<feature type="region of interest" description="Disordered" evidence="1">
    <location>
        <begin position="337"/>
        <end position="365"/>
    </location>
</feature>
<evidence type="ECO:0000259" key="3">
    <source>
        <dbReference type="Pfam" id="PF20151"/>
    </source>
</evidence>
<feature type="transmembrane region" description="Helical" evidence="2">
    <location>
        <begin position="268"/>
        <end position="290"/>
    </location>
</feature>
<organism evidence="4 5">
    <name type="scientific">Crepidotus variabilis</name>
    <dbReference type="NCBI Taxonomy" id="179855"/>
    <lineage>
        <taxon>Eukaryota</taxon>
        <taxon>Fungi</taxon>
        <taxon>Dikarya</taxon>
        <taxon>Basidiomycota</taxon>
        <taxon>Agaricomycotina</taxon>
        <taxon>Agaricomycetes</taxon>
        <taxon>Agaricomycetidae</taxon>
        <taxon>Agaricales</taxon>
        <taxon>Agaricineae</taxon>
        <taxon>Crepidotaceae</taxon>
        <taxon>Crepidotus</taxon>
    </lineage>
</organism>
<protein>
    <recommendedName>
        <fullName evidence="3">DUF6533 domain-containing protein</fullName>
    </recommendedName>
</protein>
<proteinExistence type="predicted"/>
<keyword evidence="2" id="KW-0472">Membrane</keyword>
<dbReference type="Proteomes" id="UP000807306">
    <property type="component" value="Unassembled WGS sequence"/>
</dbReference>
<dbReference type="Pfam" id="PF20151">
    <property type="entry name" value="DUF6533"/>
    <property type="match status" value="1"/>
</dbReference>
<dbReference type="AlphaFoldDB" id="A0A9P6EB81"/>
<reference evidence="4" key="1">
    <citation type="submission" date="2020-11" db="EMBL/GenBank/DDBJ databases">
        <authorList>
            <consortium name="DOE Joint Genome Institute"/>
            <person name="Ahrendt S."/>
            <person name="Riley R."/>
            <person name="Andreopoulos W."/>
            <person name="Labutti K."/>
            <person name="Pangilinan J."/>
            <person name="Ruiz-Duenas F.J."/>
            <person name="Barrasa J.M."/>
            <person name="Sanchez-Garcia M."/>
            <person name="Camarero S."/>
            <person name="Miyauchi S."/>
            <person name="Serrano A."/>
            <person name="Linde D."/>
            <person name="Babiker R."/>
            <person name="Drula E."/>
            <person name="Ayuso-Fernandez I."/>
            <person name="Pacheco R."/>
            <person name="Padilla G."/>
            <person name="Ferreira P."/>
            <person name="Barriuso J."/>
            <person name="Kellner H."/>
            <person name="Castanera R."/>
            <person name="Alfaro M."/>
            <person name="Ramirez L."/>
            <person name="Pisabarro A.G."/>
            <person name="Kuo A."/>
            <person name="Tritt A."/>
            <person name="Lipzen A."/>
            <person name="He G."/>
            <person name="Yan M."/>
            <person name="Ng V."/>
            <person name="Cullen D."/>
            <person name="Martin F."/>
            <person name="Rosso M.-N."/>
            <person name="Henrissat B."/>
            <person name="Hibbett D."/>
            <person name="Martinez A.T."/>
            <person name="Grigoriev I.V."/>
        </authorList>
    </citation>
    <scope>NUCLEOTIDE SEQUENCE</scope>
    <source>
        <strain evidence="4">CBS 506.95</strain>
    </source>
</reference>